<feature type="transmembrane region" description="Helical" evidence="1">
    <location>
        <begin position="6"/>
        <end position="25"/>
    </location>
</feature>
<dbReference type="EMBL" id="CP000155">
    <property type="protein sequence ID" value="ABC27224.1"/>
    <property type="molecule type" value="Genomic_DNA"/>
</dbReference>
<dbReference type="OrthoDB" id="5457281at2"/>
<sequence>MDILILQAAKVVTTVATVMVLAWVAERVSTRTAGLLSGFPLGTAIALAFIAIEQGPEFAAASASHALLGFLAALAMTTAYLFCLKLSSSAIWAPLAGILAFIAANGGLSLISGGLWRNLAVAGAGVALIAIAYKNIPSVNIAASVRLTYPVLFLRGFLSSTLVLAVTAIAYLGNTLLAGLFAAFPVTFLPLLLIVHLSYGPEPASTLIKFYPIGLGSLLAYTLTVALTYDNLGALTGTLAGFVVAVLYLALLGLIRQRAEQKT</sequence>
<organism evidence="2 3">
    <name type="scientific">Hahella chejuensis (strain KCTC 2396)</name>
    <dbReference type="NCBI Taxonomy" id="349521"/>
    <lineage>
        <taxon>Bacteria</taxon>
        <taxon>Pseudomonadati</taxon>
        <taxon>Pseudomonadota</taxon>
        <taxon>Gammaproteobacteria</taxon>
        <taxon>Oceanospirillales</taxon>
        <taxon>Hahellaceae</taxon>
        <taxon>Hahella</taxon>
    </lineage>
</organism>
<accession>Q2SQ50</accession>
<evidence type="ECO:0000313" key="2">
    <source>
        <dbReference type="EMBL" id="ABC27224.1"/>
    </source>
</evidence>
<feature type="transmembrane region" description="Helical" evidence="1">
    <location>
        <begin position="235"/>
        <end position="255"/>
    </location>
</feature>
<feature type="transmembrane region" description="Helical" evidence="1">
    <location>
        <begin position="153"/>
        <end position="172"/>
    </location>
</feature>
<proteinExistence type="predicted"/>
<keyword evidence="1" id="KW-0812">Transmembrane</keyword>
<keyword evidence="1" id="KW-1133">Transmembrane helix</keyword>
<protein>
    <submittedName>
        <fullName evidence="2">Uncharacterized protein</fullName>
    </submittedName>
</protein>
<feature type="transmembrane region" description="Helical" evidence="1">
    <location>
        <begin position="114"/>
        <end position="133"/>
    </location>
</feature>
<dbReference type="RefSeq" id="WP_011394301.1">
    <property type="nucleotide sequence ID" value="NC_007645.1"/>
</dbReference>
<gene>
    <name evidence="2" type="ordered locus">HCH_00312</name>
</gene>
<reference evidence="2 3" key="1">
    <citation type="journal article" date="2005" name="Nucleic Acids Res.">
        <title>Genomic blueprint of Hahella chejuensis, a marine microbe producing an algicidal agent.</title>
        <authorList>
            <person name="Jeong H."/>
            <person name="Yim J.H."/>
            <person name="Lee C."/>
            <person name="Choi S.-H."/>
            <person name="Park Y.K."/>
            <person name="Yoon S.H."/>
            <person name="Hur C.-G."/>
            <person name="Kang H.-Y."/>
            <person name="Kim D."/>
            <person name="Lee H.H."/>
            <person name="Park K.H."/>
            <person name="Park S.-H."/>
            <person name="Park H.-S."/>
            <person name="Lee H.K."/>
            <person name="Oh T.K."/>
            <person name="Kim J.F."/>
        </authorList>
    </citation>
    <scope>NUCLEOTIDE SEQUENCE [LARGE SCALE GENOMIC DNA]</scope>
    <source>
        <strain evidence="2 3">KCTC 2396</strain>
    </source>
</reference>
<dbReference type="KEGG" id="hch:HCH_00312"/>
<feature type="transmembrane region" description="Helical" evidence="1">
    <location>
        <begin position="90"/>
        <end position="108"/>
    </location>
</feature>
<feature type="transmembrane region" description="Helical" evidence="1">
    <location>
        <begin position="178"/>
        <end position="198"/>
    </location>
</feature>
<dbReference type="HOGENOM" id="CLU_087289_0_0_6"/>
<dbReference type="eggNOG" id="ENOG502ZA04">
    <property type="taxonomic scope" value="Bacteria"/>
</dbReference>
<evidence type="ECO:0000313" key="3">
    <source>
        <dbReference type="Proteomes" id="UP000000238"/>
    </source>
</evidence>
<name>Q2SQ50_HAHCH</name>
<dbReference type="Proteomes" id="UP000000238">
    <property type="component" value="Chromosome"/>
</dbReference>
<feature type="transmembrane region" description="Helical" evidence="1">
    <location>
        <begin position="32"/>
        <end position="52"/>
    </location>
</feature>
<feature type="transmembrane region" description="Helical" evidence="1">
    <location>
        <begin position="58"/>
        <end position="83"/>
    </location>
</feature>
<evidence type="ECO:0000256" key="1">
    <source>
        <dbReference type="SAM" id="Phobius"/>
    </source>
</evidence>
<dbReference type="AlphaFoldDB" id="Q2SQ50"/>
<keyword evidence="3" id="KW-1185">Reference proteome</keyword>
<feature type="transmembrane region" description="Helical" evidence="1">
    <location>
        <begin position="210"/>
        <end position="229"/>
    </location>
</feature>
<dbReference type="STRING" id="349521.HCH_00312"/>
<keyword evidence="1" id="KW-0472">Membrane</keyword>